<feature type="compositionally biased region" description="Basic and acidic residues" evidence="4">
    <location>
        <begin position="544"/>
        <end position="554"/>
    </location>
</feature>
<evidence type="ECO:0000256" key="6">
    <source>
        <dbReference type="SAM" id="SignalP"/>
    </source>
</evidence>
<keyword evidence="6" id="KW-0732">Signal</keyword>
<keyword evidence="5" id="KW-0812">Transmembrane</keyword>
<comment type="caution">
    <text evidence="8">The sequence shown here is derived from an EMBL/GenBank/DDBJ whole genome shotgun (WGS) entry which is preliminary data.</text>
</comment>
<evidence type="ECO:0000256" key="2">
    <source>
        <dbReference type="ARBA" id="ARBA00023157"/>
    </source>
</evidence>
<dbReference type="InterPro" id="IPR035914">
    <property type="entry name" value="Sperma_CUB_dom_sf"/>
</dbReference>
<keyword evidence="9" id="KW-1185">Reference proteome</keyword>
<evidence type="ECO:0000256" key="5">
    <source>
        <dbReference type="SAM" id="Phobius"/>
    </source>
</evidence>
<dbReference type="SUPFAM" id="SSF49854">
    <property type="entry name" value="Spermadhesin, CUB domain"/>
    <property type="match status" value="2"/>
</dbReference>
<gene>
    <name evidence="8" type="ORF">EB796_014808</name>
</gene>
<feature type="compositionally biased region" description="Basic and acidic residues" evidence="4">
    <location>
        <begin position="502"/>
        <end position="512"/>
    </location>
</feature>
<evidence type="ECO:0000256" key="1">
    <source>
        <dbReference type="ARBA" id="ARBA00022737"/>
    </source>
</evidence>
<evidence type="ECO:0000256" key="4">
    <source>
        <dbReference type="SAM" id="MobiDB-lite"/>
    </source>
</evidence>
<protein>
    <recommendedName>
        <fullName evidence="7">CUB domain-containing protein</fullName>
    </recommendedName>
</protein>
<evidence type="ECO:0000256" key="3">
    <source>
        <dbReference type="PROSITE-ProRule" id="PRU00059"/>
    </source>
</evidence>
<reference evidence="8" key="1">
    <citation type="submission" date="2020-06" db="EMBL/GenBank/DDBJ databases">
        <title>Draft genome of Bugula neritina, a colonial animal packing powerful symbionts and potential medicines.</title>
        <authorList>
            <person name="Rayko M."/>
        </authorList>
    </citation>
    <scope>NUCLEOTIDE SEQUENCE [LARGE SCALE GENOMIC DNA]</scope>
    <source>
        <strain evidence="8">Kwan_BN1</strain>
    </source>
</reference>
<feature type="domain" description="CUB" evidence="7">
    <location>
        <begin position="30"/>
        <end position="153"/>
    </location>
</feature>
<dbReference type="SMART" id="SM00042">
    <property type="entry name" value="CUB"/>
    <property type="match status" value="2"/>
</dbReference>
<sequence length="554" mass="62130">MEVLLLVLALLCKDITALVNYAQSGPFDICDWNLTSKVIPTLPYGKIESPAYPNRTPGSHSCQLSIQVEQDSWIGIYTDHFHILPSGSCIDQNELVISGELSGTVKHFCGLQRGLLYSKYLSSPKSFLHLNFISLGKKIPHTSAVFQLNYIGAKAIHKENGIYPNRAEASNVGHIVSHDSFTEKFGKSYGKGINSKLTLTGLQSHMVMELEFLFFDLQESTLLSCQDRLKVSGVALYGSRKKYIKYCDERQLQNKQFKKLRILGNSVTFQFKTGHTNNIHRGFLLRYTIISEQPQNTMANTNQLITYKLNWLAAVNSTKNSVNSVISFQSNDHARSRMFAGEVRPTKSCNSNDPAKAVTKKSRFNKVNKPDLVGFVQGISTGATFLVIVVVLIIVIIIALKKQRERSEPCYVDNNLFTIRHIPSYNISPHIGSWDRNNTLGSITDDNIYYNDTEMFQPSSDAEDYKDDANIYHVIESRADCEHDLVSSCSSDTEYDLNDNTRSTEGDLDDIKNCSTTASMSKEDSKISEPETNDAEIRSTTLSKLDDKQNNLST</sequence>
<dbReference type="Pfam" id="PF00431">
    <property type="entry name" value="CUB"/>
    <property type="match status" value="1"/>
</dbReference>
<dbReference type="PANTHER" id="PTHR24251">
    <property type="entry name" value="OVOCHYMASE-RELATED"/>
    <property type="match status" value="1"/>
</dbReference>
<dbReference type="EMBL" id="VXIV02002189">
    <property type="protein sequence ID" value="KAF6026884.1"/>
    <property type="molecule type" value="Genomic_DNA"/>
</dbReference>
<evidence type="ECO:0000259" key="7">
    <source>
        <dbReference type="PROSITE" id="PS01180"/>
    </source>
</evidence>
<dbReference type="Proteomes" id="UP000593567">
    <property type="component" value="Unassembled WGS sequence"/>
</dbReference>
<keyword evidence="5" id="KW-0472">Membrane</keyword>
<feature type="chain" id="PRO_5029748312" description="CUB domain-containing protein" evidence="6">
    <location>
        <begin position="18"/>
        <end position="554"/>
    </location>
</feature>
<name>A0A7J7JMP7_BUGNE</name>
<feature type="signal peptide" evidence="6">
    <location>
        <begin position="1"/>
        <end position="17"/>
    </location>
</feature>
<proteinExistence type="predicted"/>
<feature type="transmembrane region" description="Helical" evidence="5">
    <location>
        <begin position="372"/>
        <end position="400"/>
    </location>
</feature>
<keyword evidence="5" id="KW-1133">Transmembrane helix</keyword>
<dbReference type="Gene3D" id="2.60.120.290">
    <property type="entry name" value="Spermadhesin, CUB domain"/>
    <property type="match status" value="2"/>
</dbReference>
<comment type="caution">
    <text evidence="3">Lacks conserved residue(s) required for the propagation of feature annotation.</text>
</comment>
<evidence type="ECO:0000313" key="8">
    <source>
        <dbReference type="EMBL" id="KAF6026884.1"/>
    </source>
</evidence>
<accession>A0A7J7JMP7</accession>
<dbReference type="AlphaFoldDB" id="A0A7J7JMP7"/>
<dbReference type="PROSITE" id="PS01180">
    <property type="entry name" value="CUB"/>
    <property type="match status" value="1"/>
</dbReference>
<feature type="compositionally biased region" description="Polar residues" evidence="4">
    <location>
        <begin position="492"/>
        <end position="501"/>
    </location>
</feature>
<keyword evidence="2" id="KW-1015">Disulfide bond</keyword>
<dbReference type="InterPro" id="IPR000859">
    <property type="entry name" value="CUB_dom"/>
</dbReference>
<keyword evidence="1" id="KW-0677">Repeat</keyword>
<organism evidence="8 9">
    <name type="scientific">Bugula neritina</name>
    <name type="common">Brown bryozoan</name>
    <name type="synonym">Sertularia neritina</name>
    <dbReference type="NCBI Taxonomy" id="10212"/>
    <lineage>
        <taxon>Eukaryota</taxon>
        <taxon>Metazoa</taxon>
        <taxon>Spiralia</taxon>
        <taxon>Lophotrochozoa</taxon>
        <taxon>Bryozoa</taxon>
        <taxon>Gymnolaemata</taxon>
        <taxon>Cheilostomatida</taxon>
        <taxon>Flustrina</taxon>
        <taxon>Buguloidea</taxon>
        <taxon>Bugulidae</taxon>
        <taxon>Bugula</taxon>
    </lineage>
</organism>
<feature type="region of interest" description="Disordered" evidence="4">
    <location>
        <begin position="492"/>
        <end position="554"/>
    </location>
</feature>
<evidence type="ECO:0000313" key="9">
    <source>
        <dbReference type="Proteomes" id="UP000593567"/>
    </source>
</evidence>